<sequence length="403" mass="45458">MTLNLAALSEQLRAMGQNAARSVAQRETRMAQIATRYLNEVGYEQRWADAVRLSATSAHWLLAEPVEPLDTIGRIETLPTDYAVVATDGSHIDVDRHGEVSCYLINIGQVYLRYGAHPEAYLESSPRLYFSEDDLYLHEDTRRIPVEGAVLSVRRDVEEGVALGRFAAMYLNDTTIPRLALQDGTLIRWALANADEFIRDHFLGQYLNYLEQMRKIGIPVASYISRTRSPEVMGLMRLMFCPDVNVPAQRGANCAQCSDAKQGKTPSCMICQDVIDADLFATRLQEGERSPIFRSWSRISIEGYGDHQIHFFFLRIGRELARIEIPAWVAGQPDMVAQVHALVYDQAMRGQGYPVVLQRAHEQAVIRSAERRVFEQMVAGVLRQAEVPTGVSAKRERKQFIQG</sequence>
<dbReference type="Pfam" id="PF09376">
    <property type="entry name" value="NurA"/>
    <property type="match status" value="1"/>
</dbReference>
<dbReference type="SMART" id="SM00933">
    <property type="entry name" value="NurA"/>
    <property type="match status" value="1"/>
</dbReference>
<dbReference type="InParanoid" id="A9WDS9"/>
<feature type="domain" description="NurA" evidence="1">
    <location>
        <begin position="82"/>
        <end position="366"/>
    </location>
</feature>
<dbReference type="STRING" id="324602.Caur_0435"/>
<gene>
    <name evidence="2" type="ordered locus">Caur_0435</name>
</gene>
<proteinExistence type="predicted"/>
<dbReference type="PATRIC" id="fig|324602.8.peg.494"/>
<dbReference type="AlphaFoldDB" id="A9WDS9"/>
<name>A9WDS9_CHLAA</name>
<evidence type="ECO:0000259" key="1">
    <source>
        <dbReference type="SMART" id="SM00933"/>
    </source>
</evidence>
<dbReference type="eggNOG" id="COG1630">
    <property type="taxonomic scope" value="Bacteria"/>
</dbReference>
<dbReference type="EMBL" id="CP000909">
    <property type="protein sequence ID" value="ABY33685.1"/>
    <property type="molecule type" value="Genomic_DNA"/>
</dbReference>
<evidence type="ECO:0000313" key="2">
    <source>
        <dbReference type="EMBL" id="ABY33685.1"/>
    </source>
</evidence>
<keyword evidence="3" id="KW-1185">Reference proteome</keyword>
<evidence type="ECO:0000313" key="3">
    <source>
        <dbReference type="Proteomes" id="UP000002008"/>
    </source>
</evidence>
<dbReference type="KEGG" id="cau:Caur_0435"/>
<accession>A9WDS9</accession>
<organism evidence="2 3">
    <name type="scientific">Chloroflexus aurantiacus (strain ATCC 29366 / DSM 635 / J-10-fl)</name>
    <dbReference type="NCBI Taxonomy" id="324602"/>
    <lineage>
        <taxon>Bacteria</taxon>
        <taxon>Bacillati</taxon>
        <taxon>Chloroflexota</taxon>
        <taxon>Chloroflexia</taxon>
        <taxon>Chloroflexales</taxon>
        <taxon>Chloroflexineae</taxon>
        <taxon>Chloroflexaceae</taxon>
        <taxon>Chloroflexus</taxon>
    </lineage>
</organism>
<dbReference type="RefSeq" id="WP_012256341.1">
    <property type="nucleotide sequence ID" value="NC_010175.1"/>
</dbReference>
<dbReference type="EnsemblBacteria" id="ABY33685">
    <property type="protein sequence ID" value="ABY33685"/>
    <property type="gene ID" value="Caur_0435"/>
</dbReference>
<dbReference type="InterPro" id="IPR018977">
    <property type="entry name" value="NurA_domain"/>
</dbReference>
<dbReference type="HOGENOM" id="CLU_059379_0_0_0"/>
<protein>
    <recommendedName>
        <fullName evidence="1">NurA domain-containing protein</fullName>
    </recommendedName>
</protein>
<dbReference type="Proteomes" id="UP000002008">
    <property type="component" value="Chromosome"/>
</dbReference>
<reference evidence="3" key="1">
    <citation type="journal article" date="2011" name="BMC Genomics">
        <title>Complete genome sequence of the filamentous anoxygenic phototrophic bacterium Chloroflexus aurantiacus.</title>
        <authorList>
            <person name="Tang K.H."/>
            <person name="Barry K."/>
            <person name="Chertkov O."/>
            <person name="Dalin E."/>
            <person name="Han C.S."/>
            <person name="Hauser L.J."/>
            <person name="Honchak B.M."/>
            <person name="Karbach L.E."/>
            <person name="Land M.L."/>
            <person name="Lapidus A."/>
            <person name="Larimer F.W."/>
            <person name="Mikhailova N."/>
            <person name="Pitluck S."/>
            <person name="Pierson B.K."/>
            <person name="Blankenship R.E."/>
        </authorList>
    </citation>
    <scope>NUCLEOTIDE SEQUENCE [LARGE SCALE GENOMIC DNA]</scope>
    <source>
        <strain evidence="3">ATCC 29366 / DSM 635 / J-10-fl</strain>
    </source>
</reference>